<accession>A0ABM1SVS6</accession>
<reference evidence="4" key="1">
    <citation type="submission" date="2025-08" db="UniProtKB">
        <authorList>
            <consortium name="RefSeq"/>
        </authorList>
    </citation>
    <scope>IDENTIFICATION</scope>
    <source>
        <tissue evidence="4">Muscle</tissue>
    </source>
</reference>
<keyword evidence="3" id="KW-1185">Reference proteome</keyword>
<keyword evidence="2" id="KW-0812">Transmembrane</keyword>
<feature type="region of interest" description="Disordered" evidence="1">
    <location>
        <begin position="94"/>
        <end position="167"/>
    </location>
</feature>
<evidence type="ECO:0000313" key="3">
    <source>
        <dbReference type="Proteomes" id="UP000694941"/>
    </source>
</evidence>
<feature type="compositionally biased region" description="Basic residues" evidence="1">
    <location>
        <begin position="140"/>
        <end position="156"/>
    </location>
</feature>
<dbReference type="RefSeq" id="XP_022247732.1">
    <property type="nucleotide sequence ID" value="XM_022392024.1"/>
</dbReference>
<organism evidence="3 4">
    <name type="scientific">Limulus polyphemus</name>
    <name type="common">Atlantic horseshoe crab</name>
    <dbReference type="NCBI Taxonomy" id="6850"/>
    <lineage>
        <taxon>Eukaryota</taxon>
        <taxon>Metazoa</taxon>
        <taxon>Ecdysozoa</taxon>
        <taxon>Arthropoda</taxon>
        <taxon>Chelicerata</taxon>
        <taxon>Merostomata</taxon>
        <taxon>Xiphosura</taxon>
        <taxon>Limulidae</taxon>
        <taxon>Limulus</taxon>
    </lineage>
</organism>
<keyword evidence="2" id="KW-0472">Membrane</keyword>
<dbReference type="Proteomes" id="UP000694941">
    <property type="component" value="Unplaced"/>
</dbReference>
<evidence type="ECO:0000313" key="4">
    <source>
        <dbReference type="RefSeq" id="XP_022247732.1"/>
    </source>
</evidence>
<feature type="transmembrane region" description="Helical" evidence="2">
    <location>
        <begin position="28"/>
        <end position="47"/>
    </location>
</feature>
<feature type="compositionally biased region" description="Basic and acidic residues" evidence="1">
    <location>
        <begin position="157"/>
        <end position="167"/>
    </location>
</feature>
<evidence type="ECO:0000256" key="1">
    <source>
        <dbReference type="SAM" id="MobiDB-lite"/>
    </source>
</evidence>
<name>A0ABM1SVS6_LIMPO</name>
<feature type="compositionally biased region" description="Basic and acidic residues" evidence="1">
    <location>
        <begin position="95"/>
        <end position="119"/>
    </location>
</feature>
<gene>
    <name evidence="4" type="primary">LOC111086996</name>
</gene>
<protein>
    <submittedName>
        <fullName evidence="4">Uncharacterized protein LOC111086996</fullName>
    </submittedName>
</protein>
<proteinExistence type="predicted"/>
<sequence length="167" mass="19775">MKELEKDCSGFVYCWTLNVINLFLRRQIINLFLIVVVSCVFLCQGAFAHTYTIERLLNTKFPHKVSNDIYLDPCKSDEFIGDIALSRFENEEYDHELTEQNKQEQNGKMKQELHVKDTTETNLPDLKTYQSPGPSQSSRKTNRNVRRRHKSFRTRRKDSFQRKLHSD</sequence>
<feature type="compositionally biased region" description="Polar residues" evidence="1">
    <location>
        <begin position="128"/>
        <end position="139"/>
    </location>
</feature>
<keyword evidence="2" id="KW-1133">Transmembrane helix</keyword>
<evidence type="ECO:0000256" key="2">
    <source>
        <dbReference type="SAM" id="Phobius"/>
    </source>
</evidence>
<dbReference type="GeneID" id="111086996"/>